<organism evidence="1 2">
    <name type="scientific">Henosepilachna vigintioctopunctata</name>
    <dbReference type="NCBI Taxonomy" id="420089"/>
    <lineage>
        <taxon>Eukaryota</taxon>
        <taxon>Metazoa</taxon>
        <taxon>Ecdysozoa</taxon>
        <taxon>Arthropoda</taxon>
        <taxon>Hexapoda</taxon>
        <taxon>Insecta</taxon>
        <taxon>Pterygota</taxon>
        <taxon>Neoptera</taxon>
        <taxon>Endopterygota</taxon>
        <taxon>Coleoptera</taxon>
        <taxon>Polyphaga</taxon>
        <taxon>Cucujiformia</taxon>
        <taxon>Coccinelloidea</taxon>
        <taxon>Coccinellidae</taxon>
        <taxon>Epilachninae</taxon>
        <taxon>Epilachnini</taxon>
        <taxon>Henosepilachna</taxon>
    </lineage>
</organism>
<dbReference type="AlphaFoldDB" id="A0AAW1VJ77"/>
<sequence length="147" mass="16078">MLEIGGTIMSFEALLRIGQSIEAKELVLVSYWAGPQVADRGIIAGFGQSIGGNKIPPRTKTSKQFLWEMRLTLIERLILGVAGVSVPERAASVAEKGNSSKGTTCWIDQTMTTRKGNPPWDASVRIGRPTEGVPGRRHKMHQYMKNG</sequence>
<gene>
    <name evidence="1" type="ORF">WA026_021982</name>
</gene>
<reference evidence="1 2" key="1">
    <citation type="submission" date="2023-03" db="EMBL/GenBank/DDBJ databases">
        <title>Genome insight into feeding habits of ladybird beetles.</title>
        <authorList>
            <person name="Li H.-S."/>
            <person name="Huang Y.-H."/>
            <person name="Pang H."/>
        </authorList>
    </citation>
    <scope>NUCLEOTIDE SEQUENCE [LARGE SCALE GENOMIC DNA]</scope>
    <source>
        <strain evidence="1">SYSU_2023b</strain>
        <tissue evidence="1">Whole body</tissue>
    </source>
</reference>
<dbReference type="Proteomes" id="UP001431783">
    <property type="component" value="Unassembled WGS sequence"/>
</dbReference>
<keyword evidence="2" id="KW-1185">Reference proteome</keyword>
<comment type="caution">
    <text evidence="1">The sequence shown here is derived from an EMBL/GenBank/DDBJ whole genome shotgun (WGS) entry which is preliminary data.</text>
</comment>
<name>A0AAW1VJ77_9CUCU</name>
<dbReference type="EMBL" id="JARQZJ010000138">
    <property type="protein sequence ID" value="KAK9892790.1"/>
    <property type="molecule type" value="Genomic_DNA"/>
</dbReference>
<accession>A0AAW1VJ77</accession>
<evidence type="ECO:0000313" key="1">
    <source>
        <dbReference type="EMBL" id="KAK9892790.1"/>
    </source>
</evidence>
<proteinExistence type="predicted"/>
<evidence type="ECO:0000313" key="2">
    <source>
        <dbReference type="Proteomes" id="UP001431783"/>
    </source>
</evidence>
<protein>
    <submittedName>
        <fullName evidence="1">Uncharacterized protein</fullName>
    </submittedName>
</protein>